<evidence type="ECO:0000256" key="2">
    <source>
        <dbReference type="ARBA" id="ARBA00009142"/>
    </source>
</evidence>
<gene>
    <name evidence="9" type="ORF">SAMN05443662_0303</name>
</gene>
<evidence type="ECO:0000256" key="5">
    <source>
        <dbReference type="ARBA" id="ARBA00022692"/>
    </source>
</evidence>
<comment type="subcellular location">
    <subcellularLocation>
        <location evidence="1 8">Cell membrane</location>
        <topology evidence="1 8">Multi-pass membrane protein</topology>
    </subcellularLocation>
</comment>
<evidence type="ECO:0000313" key="9">
    <source>
        <dbReference type="EMBL" id="SIN72321.1"/>
    </source>
</evidence>
<evidence type="ECO:0000256" key="6">
    <source>
        <dbReference type="ARBA" id="ARBA00022989"/>
    </source>
</evidence>
<dbReference type="STRING" id="364032.SAMN05443662_0303"/>
<proteinExistence type="inferred from homology"/>
<feature type="transmembrane region" description="Helical" evidence="8">
    <location>
        <begin position="76"/>
        <end position="96"/>
    </location>
</feature>
<keyword evidence="4 8" id="KW-1003">Cell membrane</keyword>
<feature type="transmembrane region" description="Helical" evidence="8">
    <location>
        <begin position="140"/>
        <end position="167"/>
    </location>
</feature>
<evidence type="ECO:0000256" key="4">
    <source>
        <dbReference type="ARBA" id="ARBA00022475"/>
    </source>
</evidence>
<dbReference type="Proteomes" id="UP000198461">
    <property type="component" value="Unassembled WGS sequence"/>
</dbReference>
<dbReference type="InterPro" id="IPR002781">
    <property type="entry name" value="TM_pro_TauE-like"/>
</dbReference>
<keyword evidence="7 8" id="KW-0472">Membrane</keyword>
<keyword evidence="10" id="KW-1185">Reference proteome</keyword>
<keyword evidence="6 8" id="KW-1133">Transmembrane helix</keyword>
<dbReference type="EMBL" id="FSRE01000001">
    <property type="protein sequence ID" value="SIN72321.1"/>
    <property type="molecule type" value="Genomic_DNA"/>
</dbReference>
<feature type="transmembrane region" description="Helical" evidence="8">
    <location>
        <begin position="38"/>
        <end position="64"/>
    </location>
</feature>
<dbReference type="PANTHER" id="PTHR30269">
    <property type="entry name" value="TRANSMEMBRANE PROTEIN YFCA"/>
    <property type="match status" value="1"/>
</dbReference>
<feature type="transmembrane region" description="Helical" evidence="8">
    <location>
        <begin position="102"/>
        <end position="120"/>
    </location>
</feature>
<accession>A0A1N6DND3</accession>
<evidence type="ECO:0000256" key="7">
    <source>
        <dbReference type="ARBA" id="ARBA00023136"/>
    </source>
</evidence>
<dbReference type="AlphaFoldDB" id="A0A1N6DND3"/>
<evidence type="ECO:0000313" key="10">
    <source>
        <dbReference type="Proteomes" id="UP000198461"/>
    </source>
</evidence>
<evidence type="ECO:0000256" key="3">
    <source>
        <dbReference type="ARBA" id="ARBA00022448"/>
    </source>
</evidence>
<dbReference type="InterPro" id="IPR052017">
    <property type="entry name" value="TSUP"/>
</dbReference>
<feature type="transmembrane region" description="Helical" evidence="8">
    <location>
        <begin position="179"/>
        <end position="201"/>
    </location>
</feature>
<evidence type="ECO:0000256" key="1">
    <source>
        <dbReference type="ARBA" id="ARBA00004651"/>
    </source>
</evidence>
<evidence type="ECO:0000256" key="8">
    <source>
        <dbReference type="RuleBase" id="RU363041"/>
    </source>
</evidence>
<sequence>MSEYLLEQLLLFAISLVANFFSALAGGGAGLLQLPALLFLGLPFAVALATHKVASVFLGLGATARHLQSSRYDWRFAAFILATGVPGVLTGAAIILTIPDRWSQLALGILTTALGIYSMVQPNLGMEARSAHRDLKGMVIGGAALWLIGALNGSLTSGTGLFVTLWLVRWFGLDYKTAVSYTLILVGIVWNGSGALMLGWLGQIRWDWLPALIAGSLLGGYLGAHLSIVKGNRLVKRSFEAMTLLVGLALIGRAMGMSV</sequence>
<dbReference type="RefSeq" id="WP_234947275.1">
    <property type="nucleotide sequence ID" value="NZ_FSRE01000001.1"/>
</dbReference>
<name>A0A1N6DND3_9GAMM</name>
<keyword evidence="5 8" id="KW-0812">Transmembrane</keyword>
<dbReference type="Pfam" id="PF01925">
    <property type="entry name" value="TauE"/>
    <property type="match status" value="1"/>
</dbReference>
<dbReference type="PANTHER" id="PTHR30269:SF0">
    <property type="entry name" value="MEMBRANE TRANSPORTER PROTEIN YFCA-RELATED"/>
    <property type="match status" value="1"/>
</dbReference>
<comment type="similarity">
    <text evidence="2 8">Belongs to the 4-toluene sulfonate uptake permease (TSUP) (TC 2.A.102) family.</text>
</comment>
<feature type="transmembrane region" description="Helical" evidence="8">
    <location>
        <begin position="9"/>
        <end position="32"/>
    </location>
</feature>
<organism evidence="9 10">
    <name type="scientific">Sulfurivirga caldicuralii</name>
    <dbReference type="NCBI Taxonomy" id="364032"/>
    <lineage>
        <taxon>Bacteria</taxon>
        <taxon>Pseudomonadati</taxon>
        <taxon>Pseudomonadota</taxon>
        <taxon>Gammaproteobacteria</taxon>
        <taxon>Thiotrichales</taxon>
        <taxon>Piscirickettsiaceae</taxon>
        <taxon>Sulfurivirga</taxon>
    </lineage>
</organism>
<feature type="transmembrane region" description="Helical" evidence="8">
    <location>
        <begin position="208"/>
        <end position="226"/>
    </location>
</feature>
<keyword evidence="3" id="KW-0813">Transport</keyword>
<reference evidence="9 10" key="1">
    <citation type="submission" date="2016-11" db="EMBL/GenBank/DDBJ databases">
        <authorList>
            <person name="Jaros S."/>
            <person name="Januszkiewicz K."/>
            <person name="Wedrychowicz H."/>
        </authorList>
    </citation>
    <scope>NUCLEOTIDE SEQUENCE [LARGE SCALE GENOMIC DNA]</scope>
    <source>
        <strain evidence="9 10">DSM 17737</strain>
    </source>
</reference>
<dbReference type="GO" id="GO:0005886">
    <property type="term" value="C:plasma membrane"/>
    <property type="evidence" value="ECO:0007669"/>
    <property type="project" value="UniProtKB-SubCell"/>
</dbReference>
<protein>
    <recommendedName>
        <fullName evidence="8">Probable membrane transporter protein</fullName>
    </recommendedName>
</protein>